<dbReference type="SUPFAM" id="SSF53474">
    <property type="entry name" value="alpha/beta-Hydrolases"/>
    <property type="match status" value="1"/>
</dbReference>
<evidence type="ECO:0000256" key="3">
    <source>
        <dbReference type="ARBA" id="ARBA00022651"/>
    </source>
</evidence>
<dbReference type="PANTHER" id="PTHR38050:SF2">
    <property type="entry name" value="FERULOYL ESTERASE C-RELATED"/>
    <property type="match status" value="1"/>
</dbReference>
<dbReference type="InterPro" id="IPR000801">
    <property type="entry name" value="Esterase-like"/>
</dbReference>
<protein>
    <submittedName>
        <fullName evidence="9">Alpha/beta hydrolase-fold protein</fullName>
    </submittedName>
</protein>
<dbReference type="RefSeq" id="WP_284826568.1">
    <property type="nucleotide sequence ID" value="NZ_CP126969.1"/>
</dbReference>
<organism evidence="9 10">
    <name type="scientific">Corynebacterium breve</name>
    <dbReference type="NCBI Taxonomy" id="3049799"/>
    <lineage>
        <taxon>Bacteria</taxon>
        <taxon>Bacillati</taxon>
        <taxon>Actinomycetota</taxon>
        <taxon>Actinomycetes</taxon>
        <taxon>Mycobacteriales</taxon>
        <taxon>Corynebacteriaceae</taxon>
        <taxon>Corynebacterium</taxon>
    </lineage>
</organism>
<keyword evidence="5 9" id="KW-0378">Hydrolase</keyword>
<dbReference type="Pfam" id="PF00756">
    <property type="entry name" value="Esterase"/>
    <property type="match status" value="1"/>
</dbReference>
<evidence type="ECO:0000256" key="6">
    <source>
        <dbReference type="ARBA" id="ARBA00023277"/>
    </source>
</evidence>
<dbReference type="EMBL" id="CP126969">
    <property type="protein sequence ID" value="WIM68794.1"/>
    <property type="molecule type" value="Genomic_DNA"/>
</dbReference>
<dbReference type="GO" id="GO:0016787">
    <property type="term" value="F:hydrolase activity"/>
    <property type="evidence" value="ECO:0007669"/>
    <property type="project" value="UniProtKB-KW"/>
</dbReference>
<keyword evidence="4 8" id="KW-0732">Signal</keyword>
<keyword evidence="2" id="KW-0964">Secreted</keyword>
<evidence type="ECO:0000313" key="10">
    <source>
        <dbReference type="Proteomes" id="UP001225598"/>
    </source>
</evidence>
<comment type="subcellular location">
    <subcellularLocation>
        <location evidence="1">Secreted</location>
    </subcellularLocation>
</comment>
<dbReference type="PROSITE" id="PS51257">
    <property type="entry name" value="PROKAR_LIPOPROTEIN"/>
    <property type="match status" value="1"/>
</dbReference>
<dbReference type="InterPro" id="IPR029058">
    <property type="entry name" value="AB_hydrolase_fold"/>
</dbReference>
<evidence type="ECO:0000256" key="8">
    <source>
        <dbReference type="SAM" id="SignalP"/>
    </source>
</evidence>
<feature type="signal peptide" evidence="8">
    <location>
        <begin position="1"/>
        <end position="22"/>
    </location>
</feature>
<dbReference type="Proteomes" id="UP001225598">
    <property type="component" value="Chromosome"/>
</dbReference>
<dbReference type="InterPro" id="IPR043595">
    <property type="entry name" value="FaeB/C/D"/>
</dbReference>
<keyword evidence="7" id="KW-0624">Polysaccharide degradation</keyword>
<proteinExistence type="predicted"/>
<name>A0ABY8VKT0_9CORY</name>
<evidence type="ECO:0000256" key="2">
    <source>
        <dbReference type="ARBA" id="ARBA00022525"/>
    </source>
</evidence>
<accession>A0ABY8VKT0</accession>
<evidence type="ECO:0000256" key="4">
    <source>
        <dbReference type="ARBA" id="ARBA00022729"/>
    </source>
</evidence>
<keyword evidence="6" id="KW-0119">Carbohydrate metabolism</keyword>
<keyword evidence="3" id="KW-0858">Xylan degradation</keyword>
<dbReference type="Gene3D" id="3.40.50.1820">
    <property type="entry name" value="alpha/beta hydrolase"/>
    <property type="match status" value="1"/>
</dbReference>
<sequence>MLQKTLATVVAIVLGSTVVSCAKVEELDKAEIPFTISSMGPIRTAEHVTVPVRGVEREFYVYASPEASNGDLPVIFAFHGRGSSAQSFANATGLHESQAIVIYPEGIEQSWAPAYYRQDHQGDDLAFMDALSTWAQETYGVEQDQMMATGHSNGGGFVRYVSCQRPGMFSAITTMSGAMYEEVVEDCHDPGTDYLNIHAAHDPVVEYEGDTRRSGGKTYSYLAVPDVLEQAAELNECDVAPAIDAEATVQREVYACETARLEHVKVASNSHSWLHKTPVDSTTETLEFFDIDYSG</sequence>
<evidence type="ECO:0000256" key="7">
    <source>
        <dbReference type="ARBA" id="ARBA00023326"/>
    </source>
</evidence>
<keyword evidence="10" id="KW-1185">Reference proteome</keyword>
<gene>
    <name evidence="9" type="ORF">QP027_05260</name>
</gene>
<evidence type="ECO:0000313" key="9">
    <source>
        <dbReference type="EMBL" id="WIM68794.1"/>
    </source>
</evidence>
<reference evidence="9 10" key="1">
    <citation type="submission" date="2023-05" db="EMBL/GenBank/DDBJ databases">
        <title>Corynebacterium suedekumii sp. nov. and Corynebacterium breve sp. nov. isolated from raw cow's milk.</title>
        <authorList>
            <person name="Baer M.K."/>
            <person name="Mehl L."/>
            <person name="Hellmuth R."/>
            <person name="Marke G."/>
            <person name="Lipski A."/>
        </authorList>
    </citation>
    <scope>NUCLEOTIDE SEQUENCE [LARGE SCALE GENOMIC DNA]</scope>
    <source>
        <strain evidence="9 10">R4</strain>
    </source>
</reference>
<dbReference type="PANTHER" id="PTHR38050">
    <property type="match status" value="1"/>
</dbReference>
<evidence type="ECO:0000256" key="5">
    <source>
        <dbReference type="ARBA" id="ARBA00022801"/>
    </source>
</evidence>
<feature type="chain" id="PRO_5045623313" evidence="8">
    <location>
        <begin position="23"/>
        <end position="295"/>
    </location>
</feature>
<evidence type="ECO:0000256" key="1">
    <source>
        <dbReference type="ARBA" id="ARBA00004613"/>
    </source>
</evidence>